<dbReference type="AlphaFoldDB" id="A0A0D9YWM8"/>
<reference evidence="1" key="1">
    <citation type="submission" date="2015-04" db="UniProtKB">
        <authorList>
            <consortium name="EnsemblPlants"/>
        </authorList>
    </citation>
    <scope>IDENTIFICATION</scope>
</reference>
<proteinExistence type="predicted"/>
<dbReference type="EnsemblPlants" id="OGLUM02G29000.1">
    <property type="protein sequence ID" value="OGLUM02G29000.1"/>
    <property type="gene ID" value="OGLUM02G29000"/>
</dbReference>
<dbReference type="Proteomes" id="UP000026961">
    <property type="component" value="Chromosome 2"/>
</dbReference>
<reference evidence="1" key="2">
    <citation type="submission" date="2018-05" db="EMBL/GenBank/DDBJ databases">
        <title>OgluRS3 (Oryza glumaepatula Reference Sequence Version 3).</title>
        <authorList>
            <person name="Zhang J."/>
            <person name="Kudrna D."/>
            <person name="Lee S."/>
            <person name="Talag J."/>
            <person name="Welchert J."/>
            <person name="Wing R.A."/>
        </authorList>
    </citation>
    <scope>NUCLEOTIDE SEQUENCE [LARGE SCALE GENOMIC DNA]</scope>
</reference>
<name>A0A0D9YWM8_9ORYZ</name>
<accession>A0A0D9YWM8</accession>
<organism evidence="1">
    <name type="scientific">Oryza glumipatula</name>
    <dbReference type="NCBI Taxonomy" id="40148"/>
    <lineage>
        <taxon>Eukaryota</taxon>
        <taxon>Viridiplantae</taxon>
        <taxon>Streptophyta</taxon>
        <taxon>Embryophyta</taxon>
        <taxon>Tracheophyta</taxon>
        <taxon>Spermatophyta</taxon>
        <taxon>Magnoliopsida</taxon>
        <taxon>Liliopsida</taxon>
        <taxon>Poales</taxon>
        <taxon>Poaceae</taxon>
        <taxon>BOP clade</taxon>
        <taxon>Oryzoideae</taxon>
        <taxon>Oryzeae</taxon>
        <taxon>Oryzinae</taxon>
        <taxon>Oryza</taxon>
    </lineage>
</organism>
<protein>
    <submittedName>
        <fullName evidence="1">Uncharacterized protein</fullName>
    </submittedName>
</protein>
<dbReference type="Gramene" id="OGLUM02G29000.1">
    <property type="protein sequence ID" value="OGLUM02G29000.1"/>
    <property type="gene ID" value="OGLUM02G29000"/>
</dbReference>
<evidence type="ECO:0000313" key="1">
    <source>
        <dbReference type="EnsemblPlants" id="OGLUM02G29000.1"/>
    </source>
</evidence>
<dbReference type="HOGENOM" id="CLU_126791_0_0_1"/>
<keyword evidence="2" id="KW-1185">Reference proteome</keyword>
<sequence length="183" mass="20117">MEQNRRLGAIVGHSNSVVLSSHLGSFLGPTNSSDVFTTLLVVAMVGLDVRLNDVQVEQVPARIEANLVLCRFAPGMALLWNLPHARNTMRTMKEHQHRVGQHDARGDDDKWHALTPFLVAASCTAPSVRHGGVPPSVVDSTGDRVREPCVLVRWRQVGTSRRRRDTTSMAMPMLLPPIQATTS</sequence>
<evidence type="ECO:0000313" key="2">
    <source>
        <dbReference type="Proteomes" id="UP000026961"/>
    </source>
</evidence>